<keyword evidence="1" id="KW-0862">Zinc</keyword>
<dbReference type="InterPro" id="IPR007527">
    <property type="entry name" value="Znf_SWIM"/>
</dbReference>
<organism evidence="3 4">
    <name type="scientific">Halocalculus aciditolerans</name>
    <dbReference type="NCBI Taxonomy" id="1383812"/>
    <lineage>
        <taxon>Archaea</taxon>
        <taxon>Methanobacteriati</taxon>
        <taxon>Methanobacteriota</taxon>
        <taxon>Stenosarchaea group</taxon>
        <taxon>Halobacteria</taxon>
        <taxon>Halobacteriales</taxon>
        <taxon>Halobacteriaceae</taxon>
        <taxon>Halocalculus</taxon>
    </lineage>
</organism>
<keyword evidence="1" id="KW-0479">Metal-binding</keyword>
<accession>A0A830FB36</accession>
<dbReference type="GO" id="GO:0008270">
    <property type="term" value="F:zinc ion binding"/>
    <property type="evidence" value="ECO:0007669"/>
    <property type="project" value="UniProtKB-KW"/>
</dbReference>
<feature type="domain" description="SWIM-type" evidence="2">
    <location>
        <begin position="72"/>
        <end position="109"/>
    </location>
</feature>
<reference evidence="3" key="1">
    <citation type="journal article" date="2014" name="Int. J. Syst. Evol. Microbiol.">
        <title>Complete genome sequence of Corynebacterium casei LMG S-19264T (=DSM 44701T), isolated from a smear-ripened cheese.</title>
        <authorList>
            <consortium name="US DOE Joint Genome Institute (JGI-PGF)"/>
            <person name="Walter F."/>
            <person name="Albersmeier A."/>
            <person name="Kalinowski J."/>
            <person name="Ruckert C."/>
        </authorList>
    </citation>
    <scope>NUCLEOTIDE SEQUENCE</scope>
    <source>
        <strain evidence="3">JCM 19596</strain>
    </source>
</reference>
<evidence type="ECO:0000313" key="4">
    <source>
        <dbReference type="Proteomes" id="UP000607197"/>
    </source>
</evidence>
<dbReference type="Proteomes" id="UP000607197">
    <property type="component" value="Unassembled WGS sequence"/>
</dbReference>
<name>A0A830FB36_9EURY</name>
<evidence type="ECO:0000256" key="1">
    <source>
        <dbReference type="PROSITE-ProRule" id="PRU00325"/>
    </source>
</evidence>
<proteinExistence type="predicted"/>
<keyword evidence="1" id="KW-0863">Zinc-finger</keyword>
<reference evidence="3" key="2">
    <citation type="submission" date="2020-09" db="EMBL/GenBank/DDBJ databases">
        <authorList>
            <person name="Sun Q."/>
            <person name="Ohkuma M."/>
        </authorList>
    </citation>
    <scope>NUCLEOTIDE SEQUENCE</scope>
    <source>
        <strain evidence="3">JCM 19596</strain>
    </source>
</reference>
<comment type="caution">
    <text evidence="3">The sequence shown here is derived from an EMBL/GenBank/DDBJ whole genome shotgun (WGS) entry which is preliminary data.</text>
</comment>
<evidence type="ECO:0000313" key="3">
    <source>
        <dbReference type="EMBL" id="GGL57443.1"/>
    </source>
</evidence>
<dbReference type="OrthoDB" id="318346at2157"/>
<sequence length="143" mass="16240">MSSDSHAVDAAREAIDKRVGAPPRLVLPEKFEFSSSWRRAQVAPHEVGPSRDAAHFDVVLGYEDGDDLGDHHRVLFAIENGALRAECSCKAWTYRDWCAHVALLYWKWRALNEIGVTNLDTDETHHSRPYWLFVPAEGEEEPL</sequence>
<dbReference type="PROSITE" id="PS50966">
    <property type="entry name" value="ZF_SWIM"/>
    <property type="match status" value="1"/>
</dbReference>
<gene>
    <name evidence="3" type="ORF">GCM10009039_14510</name>
</gene>
<protein>
    <recommendedName>
        <fullName evidence="2">SWIM-type domain-containing protein</fullName>
    </recommendedName>
</protein>
<dbReference type="EMBL" id="BMPG01000002">
    <property type="protein sequence ID" value="GGL57443.1"/>
    <property type="molecule type" value="Genomic_DNA"/>
</dbReference>
<evidence type="ECO:0000259" key="2">
    <source>
        <dbReference type="PROSITE" id="PS50966"/>
    </source>
</evidence>
<dbReference type="RefSeq" id="WP_188977430.1">
    <property type="nucleotide sequence ID" value="NZ_BMPG01000002.1"/>
</dbReference>
<dbReference type="AlphaFoldDB" id="A0A830FB36"/>
<keyword evidence="4" id="KW-1185">Reference proteome</keyword>
<dbReference type="Pfam" id="PF04434">
    <property type="entry name" value="SWIM"/>
    <property type="match status" value="1"/>
</dbReference>